<dbReference type="Gene3D" id="3.40.50.1820">
    <property type="entry name" value="alpha/beta hydrolase"/>
    <property type="match status" value="1"/>
</dbReference>
<dbReference type="OrthoDB" id="9801763at2"/>
<sequence>MAALIDGPRLAAKSRKTKQLVVFLHGYGADGTDLIAIAKQWQPFMPDTAFVSPNAPDPCVQAPGGRQWFPLTMRDPEERWVGVNKAAPVLNGFLDAELERHGLDDSKLALVGFSQGTMLALHVGLRRAKAPAGVVGYSGALVGPEHLAEASARKGVSKSPAILLVHGSEDDVISPEALFLGAEALAQAEIPCQWHFSAGLGHGIDAAGLTHGGLFLANRFNLKLPDGVKART</sequence>
<dbReference type="SUPFAM" id="SSF53474">
    <property type="entry name" value="alpha/beta-Hydrolases"/>
    <property type="match status" value="1"/>
</dbReference>
<organism evidence="4 5">
    <name type="scientific">Methylocella tundrae</name>
    <dbReference type="NCBI Taxonomy" id="227605"/>
    <lineage>
        <taxon>Bacteria</taxon>
        <taxon>Pseudomonadati</taxon>
        <taxon>Pseudomonadota</taxon>
        <taxon>Alphaproteobacteria</taxon>
        <taxon>Hyphomicrobiales</taxon>
        <taxon>Beijerinckiaceae</taxon>
        <taxon>Methylocella</taxon>
    </lineage>
</organism>
<feature type="domain" description="Phospholipase/carboxylesterase/thioesterase" evidence="3">
    <location>
        <begin position="8"/>
        <end position="209"/>
    </location>
</feature>
<dbReference type="InterPro" id="IPR003140">
    <property type="entry name" value="PLipase/COase/thioEstase"/>
</dbReference>
<gene>
    <name evidence="4" type="ORF">MTUNDRAET4_3819</name>
</gene>
<name>A0A4V6IN50_METTU</name>
<evidence type="ECO:0000256" key="1">
    <source>
        <dbReference type="ARBA" id="ARBA00006499"/>
    </source>
</evidence>
<dbReference type="PANTHER" id="PTHR10655">
    <property type="entry name" value="LYSOPHOSPHOLIPASE-RELATED"/>
    <property type="match status" value="1"/>
</dbReference>
<dbReference type="PANTHER" id="PTHR10655:SF17">
    <property type="entry name" value="LYSOPHOSPHOLIPASE-LIKE PROTEIN 1"/>
    <property type="match status" value="1"/>
</dbReference>
<dbReference type="GO" id="GO:0016787">
    <property type="term" value="F:hydrolase activity"/>
    <property type="evidence" value="ECO:0007669"/>
    <property type="project" value="UniProtKB-KW"/>
</dbReference>
<dbReference type="Pfam" id="PF02230">
    <property type="entry name" value="Abhydrolase_2"/>
    <property type="match status" value="1"/>
</dbReference>
<dbReference type="AlphaFoldDB" id="A0A4V6IN50"/>
<proteinExistence type="inferred from homology"/>
<accession>A0A4V6IN50</accession>
<dbReference type="EMBL" id="LR536450">
    <property type="protein sequence ID" value="VFU10700.1"/>
    <property type="molecule type" value="Genomic_DNA"/>
</dbReference>
<dbReference type="RefSeq" id="WP_134491524.1">
    <property type="nucleotide sequence ID" value="NZ_CP139089.1"/>
</dbReference>
<dbReference type="KEGG" id="mtun:MTUNDRAET4_3819"/>
<dbReference type="InterPro" id="IPR029058">
    <property type="entry name" value="AB_hydrolase_fold"/>
</dbReference>
<dbReference type="Proteomes" id="UP000294360">
    <property type="component" value="Chromosome"/>
</dbReference>
<reference evidence="4 5" key="1">
    <citation type="submission" date="2019-03" db="EMBL/GenBank/DDBJ databases">
        <authorList>
            <person name="Kox A.R. M."/>
        </authorList>
    </citation>
    <scope>NUCLEOTIDE SEQUENCE [LARGE SCALE GENOMIC DNA]</scope>
    <source>
        <strain evidence="4">MTUNDRAET4 annotated genome</strain>
    </source>
</reference>
<evidence type="ECO:0000313" key="5">
    <source>
        <dbReference type="Proteomes" id="UP000294360"/>
    </source>
</evidence>
<evidence type="ECO:0000256" key="2">
    <source>
        <dbReference type="ARBA" id="ARBA00022801"/>
    </source>
</evidence>
<comment type="similarity">
    <text evidence="1">Belongs to the AB hydrolase superfamily. AB hydrolase 2 family.</text>
</comment>
<keyword evidence="2" id="KW-0378">Hydrolase</keyword>
<evidence type="ECO:0000259" key="3">
    <source>
        <dbReference type="Pfam" id="PF02230"/>
    </source>
</evidence>
<dbReference type="InterPro" id="IPR050565">
    <property type="entry name" value="LYPA1-2/EST-like"/>
</dbReference>
<protein>
    <submittedName>
        <fullName evidence="4">Phospholipase/Carboxylesterase</fullName>
    </submittedName>
</protein>
<evidence type="ECO:0000313" key="4">
    <source>
        <dbReference type="EMBL" id="VFU10700.1"/>
    </source>
</evidence>